<evidence type="ECO:0000313" key="3">
    <source>
        <dbReference type="Proteomes" id="UP001630127"/>
    </source>
</evidence>
<sequence length="195" mass="21785">MIAQAKQNKGKKFQRKNNKNKRAKNVGPNQARKGTKHQGGKHGDTGATRPMTCDRTGFVDYHRIRSGRNFVMMGNGAEEKGSWGKEEEKKERKIVVVGGGNGRAMVLEEMGRRLKRQRGKRRESVSIGCLMTLYKLGKHVLLSVVYYAWVVEVDGMIDVVSGADNVVDVEIEILGMAFMLRHGFGVVQVDHLKTS</sequence>
<name>A0ABD3B1L9_9GENT</name>
<organism evidence="2 3">
    <name type="scientific">Cinchona calisaya</name>
    <dbReference type="NCBI Taxonomy" id="153742"/>
    <lineage>
        <taxon>Eukaryota</taxon>
        <taxon>Viridiplantae</taxon>
        <taxon>Streptophyta</taxon>
        <taxon>Embryophyta</taxon>
        <taxon>Tracheophyta</taxon>
        <taxon>Spermatophyta</taxon>
        <taxon>Magnoliopsida</taxon>
        <taxon>eudicotyledons</taxon>
        <taxon>Gunneridae</taxon>
        <taxon>Pentapetalae</taxon>
        <taxon>asterids</taxon>
        <taxon>lamiids</taxon>
        <taxon>Gentianales</taxon>
        <taxon>Rubiaceae</taxon>
        <taxon>Cinchonoideae</taxon>
        <taxon>Cinchoneae</taxon>
        <taxon>Cinchona</taxon>
    </lineage>
</organism>
<feature type="compositionally biased region" description="Basic residues" evidence="1">
    <location>
        <begin position="8"/>
        <end position="24"/>
    </location>
</feature>
<proteinExistence type="predicted"/>
<keyword evidence="3" id="KW-1185">Reference proteome</keyword>
<protein>
    <submittedName>
        <fullName evidence="2">Uncharacterized protein</fullName>
    </submittedName>
</protein>
<dbReference type="Proteomes" id="UP001630127">
    <property type="component" value="Unassembled WGS sequence"/>
</dbReference>
<gene>
    <name evidence="2" type="ORF">ACH5RR_000801</name>
</gene>
<dbReference type="EMBL" id="JBJUIK010000001">
    <property type="protein sequence ID" value="KAL3537435.1"/>
    <property type="molecule type" value="Genomic_DNA"/>
</dbReference>
<reference evidence="2 3" key="1">
    <citation type="submission" date="2024-11" db="EMBL/GenBank/DDBJ databases">
        <title>A near-complete genome assembly of Cinchona calisaya.</title>
        <authorList>
            <person name="Lian D.C."/>
            <person name="Zhao X.W."/>
            <person name="Wei L."/>
        </authorList>
    </citation>
    <scope>NUCLEOTIDE SEQUENCE [LARGE SCALE GENOMIC DNA]</scope>
    <source>
        <tissue evidence="2">Nenye</tissue>
    </source>
</reference>
<evidence type="ECO:0000313" key="2">
    <source>
        <dbReference type="EMBL" id="KAL3537435.1"/>
    </source>
</evidence>
<comment type="caution">
    <text evidence="2">The sequence shown here is derived from an EMBL/GenBank/DDBJ whole genome shotgun (WGS) entry which is preliminary data.</text>
</comment>
<dbReference type="AlphaFoldDB" id="A0ABD3B1L9"/>
<feature type="region of interest" description="Disordered" evidence="1">
    <location>
        <begin position="1"/>
        <end position="52"/>
    </location>
</feature>
<accession>A0ABD3B1L9</accession>
<evidence type="ECO:0000256" key="1">
    <source>
        <dbReference type="SAM" id="MobiDB-lite"/>
    </source>
</evidence>